<dbReference type="Pfam" id="PF00383">
    <property type="entry name" value="dCMP_cyt_deam_1"/>
    <property type="match status" value="1"/>
</dbReference>
<keyword evidence="3" id="KW-1185">Reference proteome</keyword>
<dbReference type="InterPro" id="IPR016193">
    <property type="entry name" value="Cytidine_deaminase-like"/>
</dbReference>
<protein>
    <submittedName>
        <fullName evidence="2">Riboflavin biosynthesis protein RibD</fullName>
    </submittedName>
</protein>
<accession>A0A399R373</accession>
<dbReference type="Gene3D" id="3.40.140.10">
    <property type="entry name" value="Cytidine Deaminase, domain 2"/>
    <property type="match status" value="1"/>
</dbReference>
<dbReference type="PANTHER" id="PTHR11079">
    <property type="entry name" value="CYTOSINE DEAMINASE FAMILY MEMBER"/>
    <property type="match status" value="1"/>
</dbReference>
<feature type="domain" description="CMP/dCMP-type deaminase" evidence="1">
    <location>
        <begin position="3"/>
        <end position="117"/>
    </location>
</feature>
<evidence type="ECO:0000313" key="2">
    <source>
        <dbReference type="EMBL" id="RIJ24172.1"/>
    </source>
</evidence>
<dbReference type="PROSITE" id="PS51747">
    <property type="entry name" value="CYT_DCMP_DEAMINASES_2"/>
    <property type="match status" value="1"/>
</dbReference>
<evidence type="ECO:0000313" key="3">
    <source>
        <dbReference type="Proteomes" id="UP000265431"/>
    </source>
</evidence>
<evidence type="ECO:0000259" key="1">
    <source>
        <dbReference type="PROSITE" id="PS51747"/>
    </source>
</evidence>
<gene>
    <name evidence="2" type="ORF">D1224_08005</name>
</gene>
<name>A0A399R373_9PROT</name>
<reference evidence="2 3" key="1">
    <citation type="submission" date="2018-08" db="EMBL/GenBank/DDBJ databases">
        <title>Henriciella mobilis sp. nov., isolated from seawater.</title>
        <authorList>
            <person name="Cheng H."/>
            <person name="Wu Y.-H."/>
            <person name="Xu X.-W."/>
            <person name="Guo L.-L."/>
        </authorList>
    </citation>
    <scope>NUCLEOTIDE SEQUENCE [LARGE SCALE GENOMIC DNA]</scope>
    <source>
        <strain evidence="2 3">CCUG66934</strain>
    </source>
</reference>
<sequence>MRQQDENAMRRAIELARAQHGRTGDNPSVGCVLMSADGRRLSEGATGDGGRPHAEQLALTQFKGKLPVGTTAYVTLEPCRERSTGEASCSNRLIKAGVARVVVSVMDRHPKGAGGKAAIESAGIDIATGFLEEEAAFLYEDFFASLG</sequence>
<dbReference type="SUPFAM" id="SSF53927">
    <property type="entry name" value="Cytidine deaminase-like"/>
    <property type="match status" value="1"/>
</dbReference>
<comment type="caution">
    <text evidence="2">The sequence shown here is derived from an EMBL/GenBank/DDBJ whole genome shotgun (WGS) entry which is preliminary data.</text>
</comment>
<dbReference type="OrthoDB" id="9800865at2"/>
<dbReference type="GO" id="GO:0008835">
    <property type="term" value="F:diaminohydroxyphosphoribosylaminopyrimidine deaminase activity"/>
    <property type="evidence" value="ECO:0007669"/>
    <property type="project" value="TreeGrafter"/>
</dbReference>
<dbReference type="PANTHER" id="PTHR11079:SF162">
    <property type="entry name" value="RIBOFLAVIN BIOSYNTHESIS PROTEIN PYRD, CHLOROPLASTIC"/>
    <property type="match status" value="1"/>
</dbReference>
<dbReference type="InterPro" id="IPR002125">
    <property type="entry name" value="CMP_dCMP_dom"/>
</dbReference>
<dbReference type="EMBL" id="QWGB01000005">
    <property type="protein sequence ID" value="RIJ24172.1"/>
    <property type="molecule type" value="Genomic_DNA"/>
</dbReference>
<dbReference type="RefSeq" id="WP_119379361.1">
    <property type="nucleotide sequence ID" value="NZ_QWGB01000005.1"/>
</dbReference>
<proteinExistence type="predicted"/>
<dbReference type="Proteomes" id="UP000265431">
    <property type="component" value="Unassembled WGS sequence"/>
</dbReference>
<dbReference type="AlphaFoldDB" id="A0A399R373"/>
<organism evidence="2 3">
    <name type="scientific">Henriciella barbarensis</name>
    <dbReference type="NCBI Taxonomy" id="86342"/>
    <lineage>
        <taxon>Bacteria</taxon>
        <taxon>Pseudomonadati</taxon>
        <taxon>Pseudomonadota</taxon>
        <taxon>Alphaproteobacteria</taxon>
        <taxon>Hyphomonadales</taxon>
        <taxon>Hyphomonadaceae</taxon>
        <taxon>Henriciella</taxon>
    </lineage>
</organism>